<name>A0A2K3DJM3_CHLRE</name>
<dbReference type="Pfam" id="PF01613">
    <property type="entry name" value="Flavin_Reduct"/>
    <property type="match status" value="1"/>
</dbReference>
<evidence type="ECO:0000256" key="2">
    <source>
        <dbReference type="ARBA" id="ARBA00022630"/>
    </source>
</evidence>
<dbReference type="AlphaFoldDB" id="A0A2K3DJM3"/>
<dbReference type="InterPro" id="IPR002563">
    <property type="entry name" value="Flavin_Rdtase-like_dom"/>
</dbReference>
<dbReference type="STRING" id="3055.A0A2K3DJM3"/>
<proteinExistence type="inferred from homology"/>
<organism evidence="7 8">
    <name type="scientific">Chlamydomonas reinhardtii</name>
    <name type="common">Chlamydomonas smithii</name>
    <dbReference type="NCBI Taxonomy" id="3055"/>
    <lineage>
        <taxon>Eukaryota</taxon>
        <taxon>Viridiplantae</taxon>
        <taxon>Chlorophyta</taxon>
        <taxon>core chlorophytes</taxon>
        <taxon>Chlorophyceae</taxon>
        <taxon>CS clade</taxon>
        <taxon>Chlamydomonadales</taxon>
        <taxon>Chlamydomonadaceae</taxon>
        <taxon>Chlamydomonas</taxon>
    </lineage>
</organism>
<feature type="region of interest" description="Disordered" evidence="5">
    <location>
        <begin position="310"/>
        <end position="358"/>
    </location>
</feature>
<reference evidence="7 8" key="1">
    <citation type="journal article" date="2007" name="Science">
        <title>The Chlamydomonas genome reveals the evolution of key animal and plant functions.</title>
        <authorList>
            <person name="Merchant S.S."/>
            <person name="Prochnik S.E."/>
            <person name="Vallon O."/>
            <person name="Harris E.H."/>
            <person name="Karpowicz S.J."/>
            <person name="Witman G.B."/>
            <person name="Terry A."/>
            <person name="Salamov A."/>
            <person name="Fritz-Laylin L.K."/>
            <person name="Marechal-Drouard L."/>
            <person name="Marshall W.F."/>
            <person name="Qu L.H."/>
            <person name="Nelson D.R."/>
            <person name="Sanderfoot A.A."/>
            <person name="Spalding M.H."/>
            <person name="Kapitonov V.V."/>
            <person name="Ren Q."/>
            <person name="Ferris P."/>
            <person name="Lindquist E."/>
            <person name="Shapiro H."/>
            <person name="Lucas S.M."/>
            <person name="Grimwood J."/>
            <person name="Schmutz J."/>
            <person name="Cardol P."/>
            <person name="Cerutti H."/>
            <person name="Chanfreau G."/>
            <person name="Chen C.L."/>
            <person name="Cognat V."/>
            <person name="Croft M.T."/>
            <person name="Dent R."/>
            <person name="Dutcher S."/>
            <person name="Fernandez E."/>
            <person name="Fukuzawa H."/>
            <person name="Gonzalez-Ballester D."/>
            <person name="Gonzalez-Halphen D."/>
            <person name="Hallmann A."/>
            <person name="Hanikenne M."/>
            <person name="Hippler M."/>
            <person name="Inwood W."/>
            <person name="Jabbari K."/>
            <person name="Kalanon M."/>
            <person name="Kuras R."/>
            <person name="Lefebvre P.A."/>
            <person name="Lemaire S.D."/>
            <person name="Lobanov A.V."/>
            <person name="Lohr M."/>
            <person name="Manuell A."/>
            <person name="Meier I."/>
            <person name="Mets L."/>
            <person name="Mittag M."/>
            <person name="Mittelmeier T."/>
            <person name="Moroney J.V."/>
            <person name="Moseley J."/>
            <person name="Napoli C."/>
            <person name="Nedelcu A.M."/>
            <person name="Niyogi K."/>
            <person name="Novoselov S.V."/>
            <person name="Paulsen I.T."/>
            <person name="Pazour G."/>
            <person name="Purton S."/>
            <person name="Ral J.P."/>
            <person name="Riano-Pachon D.M."/>
            <person name="Riekhof W."/>
            <person name="Rymarquis L."/>
            <person name="Schroda M."/>
            <person name="Stern D."/>
            <person name="Umen J."/>
            <person name="Willows R."/>
            <person name="Wilson N."/>
            <person name="Zimmer S.L."/>
            <person name="Allmer J."/>
            <person name="Balk J."/>
            <person name="Bisova K."/>
            <person name="Chen C.J."/>
            <person name="Elias M."/>
            <person name="Gendler K."/>
            <person name="Hauser C."/>
            <person name="Lamb M.R."/>
            <person name="Ledford H."/>
            <person name="Long J.C."/>
            <person name="Minagawa J."/>
            <person name="Page M.D."/>
            <person name="Pan J."/>
            <person name="Pootakham W."/>
            <person name="Roje S."/>
            <person name="Rose A."/>
            <person name="Stahlberg E."/>
            <person name="Terauchi A.M."/>
            <person name="Yang P."/>
            <person name="Ball S."/>
            <person name="Bowler C."/>
            <person name="Dieckmann C.L."/>
            <person name="Gladyshev V.N."/>
            <person name="Green P."/>
            <person name="Jorgensen R."/>
            <person name="Mayfield S."/>
            <person name="Mueller-Roeber B."/>
            <person name="Rajamani S."/>
            <person name="Sayre R.T."/>
            <person name="Brokstein P."/>
            <person name="Dubchak I."/>
            <person name="Goodstein D."/>
            <person name="Hornick L."/>
            <person name="Huang Y.W."/>
            <person name="Jhaveri J."/>
            <person name="Luo Y."/>
            <person name="Martinez D."/>
            <person name="Ngau W.C."/>
            <person name="Otillar B."/>
            <person name="Poliakov A."/>
            <person name="Porter A."/>
            <person name="Szajkowski L."/>
            <person name="Werner G."/>
            <person name="Zhou K."/>
            <person name="Grigoriev I.V."/>
            <person name="Rokhsar D.S."/>
            <person name="Grossman A.R."/>
        </authorList>
    </citation>
    <scope>NUCLEOTIDE SEQUENCE [LARGE SCALE GENOMIC DNA]</scope>
    <source>
        <strain evidence="8">CC-503</strain>
    </source>
</reference>
<gene>
    <name evidence="7" type="ORF">CHLRE_07g327079v5</name>
</gene>
<dbReference type="GO" id="GO:0010181">
    <property type="term" value="F:FMN binding"/>
    <property type="evidence" value="ECO:0007669"/>
    <property type="project" value="InterPro"/>
</dbReference>
<feature type="region of interest" description="Disordered" evidence="5">
    <location>
        <begin position="49"/>
        <end position="90"/>
    </location>
</feature>
<dbReference type="Gramene" id="PNW80718">
    <property type="protein sequence ID" value="PNW80718"/>
    <property type="gene ID" value="CHLRE_07g327079v5"/>
</dbReference>
<evidence type="ECO:0000313" key="8">
    <source>
        <dbReference type="Proteomes" id="UP000006906"/>
    </source>
</evidence>
<dbReference type="SUPFAM" id="SSF50475">
    <property type="entry name" value="FMN-binding split barrel"/>
    <property type="match status" value="1"/>
</dbReference>
<evidence type="ECO:0000313" key="7">
    <source>
        <dbReference type="EMBL" id="PNW80718.1"/>
    </source>
</evidence>
<dbReference type="Gene3D" id="2.30.110.10">
    <property type="entry name" value="Electron Transport, Fmn-binding Protein, Chain A"/>
    <property type="match status" value="1"/>
</dbReference>
<feature type="compositionally biased region" description="Gly residues" evidence="5">
    <location>
        <begin position="330"/>
        <end position="346"/>
    </location>
</feature>
<comment type="cofactor">
    <cofactor evidence="1">
        <name>FMN</name>
        <dbReference type="ChEBI" id="CHEBI:58210"/>
    </cofactor>
</comment>
<evidence type="ECO:0000259" key="6">
    <source>
        <dbReference type="SMART" id="SM00903"/>
    </source>
</evidence>
<keyword evidence="8" id="KW-1185">Reference proteome</keyword>
<dbReference type="EMBL" id="CM008968">
    <property type="protein sequence ID" value="PNW80718.1"/>
    <property type="molecule type" value="Genomic_DNA"/>
</dbReference>
<dbReference type="PANTHER" id="PTHR33798">
    <property type="entry name" value="FLAVOPROTEIN OXYGENASE"/>
    <property type="match status" value="1"/>
</dbReference>
<sequence>MALVGAAIGAVSALGIRELVVRLLHRKDTASATGGAKPTEIVANGTSHSANAVPATTPSSSAASGSSAAADWQPARHVKAPHPGWKPGQPQPCPLPGADTFIEVDTKTTPPGDLYPLVISAAVPRPVAFISSVDSAGAVNLSPYSFFNAMGFNPPTVAIGLCHSPARLEGKKDTLHNIEQTGEFVVNIMSEWFVEAANHTCGDYPRGVDEMKLAGLTPLASTKVRPPRVAESAVHMECRLRTIHHVKNETTGAVTTSIAIGEVLAFHVSAAVAGRSPSGKLTVDPVALAPVARCGGVTYARCTELYEIGRPDGQGRYPGEAAGKKEGEGGKAGGAGQGQGQQGQGQGQKPPAAGASGG</sequence>
<feature type="compositionally biased region" description="Low complexity" evidence="5">
    <location>
        <begin position="347"/>
        <end position="358"/>
    </location>
</feature>
<keyword evidence="2" id="KW-0285">Flavoprotein</keyword>
<dbReference type="SMART" id="SM00903">
    <property type="entry name" value="Flavin_Reduct"/>
    <property type="match status" value="1"/>
</dbReference>
<dbReference type="RefSeq" id="XP_042922678.1">
    <property type="nucleotide sequence ID" value="XM_043064110.1"/>
</dbReference>
<dbReference type="InParanoid" id="A0A2K3DJM3"/>
<feature type="compositionally biased region" description="Low complexity" evidence="5">
    <location>
        <begin position="49"/>
        <end position="70"/>
    </location>
</feature>
<feature type="domain" description="Flavin reductase like" evidence="6">
    <location>
        <begin position="120"/>
        <end position="278"/>
    </location>
</feature>
<protein>
    <recommendedName>
        <fullName evidence="6">Flavin reductase like domain-containing protein</fullName>
    </recommendedName>
</protein>
<dbReference type="KEGG" id="cre:CHLRE_07g327079v5"/>
<keyword evidence="3" id="KW-0288">FMN</keyword>
<dbReference type="PANTHER" id="PTHR33798:SF5">
    <property type="entry name" value="FLAVIN REDUCTASE LIKE DOMAIN-CONTAINING PROTEIN"/>
    <property type="match status" value="1"/>
</dbReference>
<accession>A0A2K3DJM3</accession>
<dbReference type="Proteomes" id="UP000006906">
    <property type="component" value="Chromosome 7"/>
</dbReference>
<comment type="similarity">
    <text evidence="4">Belongs to the flavoredoxin family.</text>
</comment>
<evidence type="ECO:0000256" key="3">
    <source>
        <dbReference type="ARBA" id="ARBA00022643"/>
    </source>
</evidence>
<dbReference type="OrthoDB" id="10250990at2759"/>
<evidence type="ECO:0000256" key="1">
    <source>
        <dbReference type="ARBA" id="ARBA00001917"/>
    </source>
</evidence>
<evidence type="ECO:0000256" key="4">
    <source>
        <dbReference type="ARBA" id="ARBA00038054"/>
    </source>
</evidence>
<dbReference type="GeneID" id="66054028"/>
<dbReference type="InterPro" id="IPR012349">
    <property type="entry name" value="Split_barrel_FMN-bd"/>
</dbReference>
<evidence type="ECO:0000256" key="5">
    <source>
        <dbReference type="SAM" id="MobiDB-lite"/>
    </source>
</evidence>